<dbReference type="EMBL" id="CP036348">
    <property type="protein sequence ID" value="QDV69941.1"/>
    <property type="molecule type" value="Genomic_DNA"/>
</dbReference>
<dbReference type="InterPro" id="IPR011115">
    <property type="entry name" value="SecA_DEAD"/>
</dbReference>
<dbReference type="GO" id="GO:0005886">
    <property type="term" value="C:plasma membrane"/>
    <property type="evidence" value="ECO:0007669"/>
    <property type="project" value="UniProtKB-SubCell"/>
</dbReference>
<dbReference type="GO" id="GO:0065002">
    <property type="term" value="P:intracellular protein transmembrane transport"/>
    <property type="evidence" value="ECO:0007669"/>
    <property type="project" value="UniProtKB-UniRule"/>
</dbReference>
<comment type="function">
    <text evidence="10">Part of the Sec protein translocase complex. Interacts with the SecYEG preprotein conducting channel. Has a central role in coupling the hydrolysis of ATP to the transfer of proteins into and across the cell membrane, serving as an ATP-driven molecular motor driving the stepwise translocation of polypeptide chains across the membrane.</text>
</comment>
<gene>
    <name evidence="10" type="primary">secA</name>
    <name evidence="14" type="ORF">Poly24_36590</name>
</gene>
<evidence type="ECO:0000256" key="3">
    <source>
        <dbReference type="ARBA" id="ARBA00022490"/>
    </source>
</evidence>
<comment type="subcellular location">
    <subcellularLocation>
        <location evidence="10">Cell membrane</location>
        <topology evidence="10">Peripheral membrane protein</topology>
        <orientation evidence="10">Cytoplasmic side</orientation>
    </subcellularLocation>
    <subcellularLocation>
        <location evidence="10">Cytoplasm</location>
    </subcellularLocation>
    <text evidence="10">Distribution is 50-50.</text>
</comment>
<keyword evidence="1 10" id="KW-0813">Transport</keyword>
<dbReference type="HAMAP" id="MF_01382">
    <property type="entry name" value="SecA"/>
    <property type="match status" value="1"/>
</dbReference>
<dbReference type="PROSITE" id="PS51194">
    <property type="entry name" value="HELICASE_CTER"/>
    <property type="match status" value="1"/>
</dbReference>
<keyword evidence="6 10" id="KW-0653">Protein transport</keyword>
<dbReference type="GO" id="GO:0008564">
    <property type="term" value="F:protein-exporting ATPase activity"/>
    <property type="evidence" value="ECO:0007669"/>
    <property type="project" value="UniProtKB-EC"/>
</dbReference>
<dbReference type="AlphaFoldDB" id="A0A518JWM2"/>
<name>A0A518JWM2_9BACT</name>
<dbReference type="PANTHER" id="PTHR30612:SF0">
    <property type="entry name" value="CHLOROPLAST PROTEIN-TRANSPORTING ATPASE"/>
    <property type="match status" value="1"/>
</dbReference>
<dbReference type="SUPFAM" id="SSF81767">
    <property type="entry name" value="Pre-protein crosslinking domain of SecA"/>
    <property type="match status" value="1"/>
</dbReference>
<dbReference type="SUPFAM" id="SSF52540">
    <property type="entry name" value="P-loop containing nucleoside triphosphate hydrolases"/>
    <property type="match status" value="2"/>
</dbReference>
<comment type="similarity">
    <text evidence="10">Belongs to the SecA family.</text>
</comment>
<evidence type="ECO:0000256" key="8">
    <source>
        <dbReference type="ARBA" id="ARBA00023010"/>
    </source>
</evidence>
<dbReference type="FunFam" id="3.40.50.300:FF:000429">
    <property type="entry name" value="Preprotein translocase subunit SecA"/>
    <property type="match status" value="1"/>
</dbReference>
<feature type="binding site" evidence="10">
    <location>
        <position position="76"/>
    </location>
    <ligand>
        <name>ATP</name>
        <dbReference type="ChEBI" id="CHEBI:30616"/>
    </ligand>
</feature>
<dbReference type="Pfam" id="PF21090">
    <property type="entry name" value="P-loop_SecA"/>
    <property type="match status" value="1"/>
</dbReference>
<keyword evidence="8 10" id="KW-0811">Translocation</keyword>
<dbReference type="RefSeq" id="WP_145098317.1">
    <property type="nucleotide sequence ID" value="NZ_CP036348.1"/>
</dbReference>
<evidence type="ECO:0000313" key="15">
    <source>
        <dbReference type="Proteomes" id="UP000315082"/>
    </source>
</evidence>
<dbReference type="GO" id="GO:0043952">
    <property type="term" value="P:protein transport by the Sec complex"/>
    <property type="evidence" value="ECO:0007669"/>
    <property type="project" value="TreeGrafter"/>
</dbReference>
<reference evidence="14 15" key="1">
    <citation type="submission" date="2019-02" db="EMBL/GenBank/DDBJ databases">
        <title>Deep-cultivation of Planctomycetes and their phenomic and genomic characterization uncovers novel biology.</title>
        <authorList>
            <person name="Wiegand S."/>
            <person name="Jogler M."/>
            <person name="Boedeker C."/>
            <person name="Pinto D."/>
            <person name="Vollmers J."/>
            <person name="Rivas-Marin E."/>
            <person name="Kohn T."/>
            <person name="Peeters S.H."/>
            <person name="Heuer A."/>
            <person name="Rast P."/>
            <person name="Oberbeckmann S."/>
            <person name="Bunk B."/>
            <person name="Jeske O."/>
            <person name="Meyerdierks A."/>
            <person name="Storesund J.E."/>
            <person name="Kallscheuer N."/>
            <person name="Luecker S."/>
            <person name="Lage O.M."/>
            <person name="Pohl T."/>
            <person name="Merkel B.J."/>
            <person name="Hornburger P."/>
            <person name="Mueller R.-W."/>
            <person name="Bruemmer F."/>
            <person name="Labrenz M."/>
            <person name="Spormann A.M."/>
            <person name="Op den Camp H."/>
            <person name="Overmann J."/>
            <person name="Amann R."/>
            <person name="Jetten M.S.M."/>
            <person name="Mascher T."/>
            <person name="Medema M.H."/>
            <person name="Devos D.P."/>
            <person name="Kaster A.-K."/>
            <person name="Ovreas L."/>
            <person name="Rohde M."/>
            <person name="Galperin M.Y."/>
            <person name="Jogler C."/>
        </authorList>
    </citation>
    <scope>NUCLEOTIDE SEQUENCE [LARGE SCALE GENOMIC DNA]</scope>
    <source>
        <strain evidence="14 15">Poly24</strain>
    </source>
</reference>
<dbReference type="GO" id="GO:0005829">
    <property type="term" value="C:cytosol"/>
    <property type="evidence" value="ECO:0007669"/>
    <property type="project" value="TreeGrafter"/>
</dbReference>
<dbReference type="SMART" id="SM00957">
    <property type="entry name" value="SecA_DEAD"/>
    <property type="match status" value="1"/>
</dbReference>
<dbReference type="Pfam" id="PF01043">
    <property type="entry name" value="SecA_PP_bind"/>
    <property type="match status" value="1"/>
</dbReference>
<evidence type="ECO:0000256" key="9">
    <source>
        <dbReference type="ARBA" id="ARBA00023136"/>
    </source>
</evidence>
<evidence type="ECO:0000256" key="10">
    <source>
        <dbReference type="HAMAP-Rule" id="MF_01382"/>
    </source>
</evidence>
<dbReference type="KEGG" id="rcf:Poly24_36590"/>
<dbReference type="GO" id="GO:0031522">
    <property type="term" value="C:cell envelope Sec protein transport complex"/>
    <property type="evidence" value="ECO:0007669"/>
    <property type="project" value="TreeGrafter"/>
</dbReference>
<dbReference type="InterPro" id="IPR000185">
    <property type="entry name" value="SecA"/>
</dbReference>
<feature type="domain" description="SecA family profile" evidence="13">
    <location>
        <begin position="1"/>
        <end position="574"/>
    </location>
</feature>
<feature type="binding site" evidence="10">
    <location>
        <position position="496"/>
    </location>
    <ligand>
        <name>ATP</name>
        <dbReference type="ChEBI" id="CHEBI:30616"/>
    </ligand>
</feature>
<evidence type="ECO:0000256" key="5">
    <source>
        <dbReference type="ARBA" id="ARBA00022840"/>
    </source>
</evidence>
<dbReference type="Pfam" id="PF07517">
    <property type="entry name" value="SecA_DEAD"/>
    <property type="match status" value="1"/>
</dbReference>
<evidence type="ECO:0000259" key="13">
    <source>
        <dbReference type="PROSITE" id="PS51196"/>
    </source>
</evidence>
<evidence type="ECO:0000313" key="14">
    <source>
        <dbReference type="EMBL" id="QDV69941.1"/>
    </source>
</evidence>
<keyword evidence="7 10" id="KW-1278">Translocase</keyword>
<comment type="catalytic activity">
    <reaction evidence="10">
        <text>ATP + H2O + cellular proteinSide 1 = ADP + phosphate + cellular proteinSide 2.</text>
        <dbReference type="EC" id="7.4.2.8"/>
    </reaction>
</comment>
<dbReference type="Proteomes" id="UP000315082">
    <property type="component" value="Chromosome"/>
</dbReference>
<dbReference type="CDD" id="cd17928">
    <property type="entry name" value="DEXDc_SecA"/>
    <property type="match status" value="1"/>
</dbReference>
<keyword evidence="4 10" id="KW-0547">Nucleotide-binding</keyword>
<dbReference type="InterPro" id="IPR014001">
    <property type="entry name" value="Helicase_ATP-bd"/>
</dbReference>
<sequence>MFSLPFRSPAARQLTRIERQLRGLANRSDQQLRERSATLRYRAAAGESLHRILPEAYALVVEAAQRTLNLRHYDVQLLGGIHLANRCVIEMETGQGKTLTATLPLYLHALRGQGVHLATSNDYLARRDADTMRPLFAMLGMTCGVVVDGMNDAQRRQGYCCDITYATAAELGFDFLRDRLKRRAERASGNGASELQPVGRGLEYLLADEADALMIDEANTPLVIAASSPLTDQKQALYDWAATTAPRALENQHYRYNLREGSVELLPAGRQWARQQLNGNLLEGHSILDRFEKLERAIQVHRDFHRDQQYIVREGEIVLVNEATGRLGEGRQWQDGIQQAIQAAERLPITAPTTHAAKLTVQGLFLAYRQLAGMTGTAVAAATELKKVYKANVIPIPPRHPSRRQPLSTRYFADQDQKYQAIVDEIVAVSQAGRPVLISTRSVENSQRLSKLLHDAQLPHQVLNAQEHASEAEIIARAGRSGQVTVATSMAGRGTDIELSDDVIERGGLHVILSEHHDSPRQDQQMWGRCGRQGQPGTYRLFLCLDDAILDRAYGEKSATQYRQHRHGNQATSLAAAQHALERRRRQNRMAALYHEKRRLRAIWEMGRDPLLDVM</sequence>
<dbReference type="CDD" id="cd18803">
    <property type="entry name" value="SF2_C_secA"/>
    <property type="match status" value="1"/>
</dbReference>
<dbReference type="Gene3D" id="3.90.1440.10">
    <property type="entry name" value="SecA, preprotein cross-linking domain"/>
    <property type="match status" value="1"/>
</dbReference>
<dbReference type="InterPro" id="IPR036670">
    <property type="entry name" value="SecA_X-link_sf"/>
</dbReference>
<evidence type="ECO:0000256" key="1">
    <source>
        <dbReference type="ARBA" id="ARBA00022448"/>
    </source>
</evidence>
<dbReference type="InterPro" id="IPR014018">
    <property type="entry name" value="SecA_motor_DEAD"/>
</dbReference>
<keyword evidence="5 10" id="KW-0067">ATP-binding</keyword>
<dbReference type="GO" id="GO:0005524">
    <property type="term" value="F:ATP binding"/>
    <property type="evidence" value="ECO:0007669"/>
    <property type="project" value="UniProtKB-UniRule"/>
</dbReference>
<dbReference type="SMART" id="SM00958">
    <property type="entry name" value="SecA_PP_bind"/>
    <property type="match status" value="1"/>
</dbReference>
<feature type="domain" description="Helicase ATP-binding" evidence="11">
    <location>
        <begin position="78"/>
        <end position="248"/>
    </location>
</feature>
<keyword evidence="15" id="KW-1185">Reference proteome</keyword>
<organism evidence="14 15">
    <name type="scientific">Rosistilla carotiformis</name>
    <dbReference type="NCBI Taxonomy" id="2528017"/>
    <lineage>
        <taxon>Bacteria</taxon>
        <taxon>Pseudomonadati</taxon>
        <taxon>Planctomycetota</taxon>
        <taxon>Planctomycetia</taxon>
        <taxon>Pirellulales</taxon>
        <taxon>Pirellulaceae</taxon>
        <taxon>Rosistilla</taxon>
    </lineage>
</organism>
<keyword evidence="2 10" id="KW-1003">Cell membrane</keyword>
<keyword evidence="9 10" id="KW-0472">Membrane</keyword>
<comment type="caution">
    <text evidence="10">Lacks conserved residue(s) required for the propagation of feature annotation.</text>
</comment>
<proteinExistence type="inferred from homology"/>
<evidence type="ECO:0000256" key="7">
    <source>
        <dbReference type="ARBA" id="ARBA00022967"/>
    </source>
</evidence>
<dbReference type="EC" id="7.4.2.8" evidence="10"/>
<dbReference type="PROSITE" id="PS51192">
    <property type="entry name" value="HELICASE_ATP_BIND_1"/>
    <property type="match status" value="1"/>
</dbReference>
<feature type="domain" description="Helicase C-terminal" evidence="12">
    <location>
        <begin position="421"/>
        <end position="574"/>
    </location>
</feature>
<dbReference type="InterPro" id="IPR001650">
    <property type="entry name" value="Helicase_C-like"/>
</dbReference>
<dbReference type="GO" id="GO:0017038">
    <property type="term" value="P:protein import"/>
    <property type="evidence" value="ECO:0007669"/>
    <property type="project" value="InterPro"/>
</dbReference>
<dbReference type="InterPro" id="IPR011130">
    <property type="entry name" value="SecA_preprotein_X-link_dom"/>
</dbReference>
<comment type="subunit">
    <text evidence="10">Monomer and homodimer. Part of the essential Sec protein translocation apparatus which comprises SecA, SecYEG and auxiliary proteins SecDF. Other proteins may also be involved.</text>
</comment>
<keyword evidence="3 10" id="KW-0963">Cytoplasm</keyword>
<dbReference type="OrthoDB" id="9805579at2"/>
<dbReference type="PANTHER" id="PTHR30612">
    <property type="entry name" value="SECA INNER MEMBRANE COMPONENT OF SEC PROTEIN SECRETION SYSTEM"/>
    <property type="match status" value="1"/>
</dbReference>
<dbReference type="Gene3D" id="3.40.50.300">
    <property type="entry name" value="P-loop containing nucleotide triphosphate hydrolases"/>
    <property type="match status" value="2"/>
</dbReference>
<evidence type="ECO:0000256" key="6">
    <source>
        <dbReference type="ARBA" id="ARBA00022927"/>
    </source>
</evidence>
<evidence type="ECO:0000256" key="2">
    <source>
        <dbReference type="ARBA" id="ARBA00022475"/>
    </source>
</evidence>
<dbReference type="InterPro" id="IPR027417">
    <property type="entry name" value="P-loop_NTPase"/>
</dbReference>
<dbReference type="PRINTS" id="PR00906">
    <property type="entry name" value="SECA"/>
</dbReference>
<dbReference type="PROSITE" id="PS51196">
    <property type="entry name" value="SECA_MOTOR_DEAD"/>
    <property type="match status" value="1"/>
</dbReference>
<evidence type="ECO:0000259" key="12">
    <source>
        <dbReference type="PROSITE" id="PS51194"/>
    </source>
</evidence>
<dbReference type="GO" id="GO:0006605">
    <property type="term" value="P:protein targeting"/>
    <property type="evidence" value="ECO:0007669"/>
    <property type="project" value="UniProtKB-UniRule"/>
</dbReference>
<evidence type="ECO:0000259" key="11">
    <source>
        <dbReference type="PROSITE" id="PS51192"/>
    </source>
</evidence>
<accession>A0A518JWM2</accession>
<protein>
    <recommendedName>
        <fullName evidence="10">Protein translocase subunit SecA</fullName>
        <ecNumber evidence="10">7.4.2.8</ecNumber>
    </recommendedName>
</protein>
<evidence type="ECO:0000256" key="4">
    <source>
        <dbReference type="ARBA" id="ARBA00022741"/>
    </source>
</evidence>
<dbReference type="InterPro" id="IPR044722">
    <property type="entry name" value="SecA_SF2_C"/>
</dbReference>